<evidence type="ECO:0000313" key="4">
    <source>
        <dbReference type="Proteomes" id="UP000027265"/>
    </source>
</evidence>
<feature type="domain" description="Protein kinase" evidence="2">
    <location>
        <begin position="107"/>
        <end position="414"/>
    </location>
</feature>
<dbReference type="Proteomes" id="UP000027265">
    <property type="component" value="Unassembled WGS sequence"/>
</dbReference>
<dbReference type="InterPro" id="IPR011009">
    <property type="entry name" value="Kinase-like_dom_sf"/>
</dbReference>
<dbReference type="OrthoDB" id="1668230at2759"/>
<gene>
    <name evidence="3" type="ORF">JAAARDRAFT_192838</name>
</gene>
<feature type="region of interest" description="Disordered" evidence="1">
    <location>
        <begin position="62"/>
        <end position="90"/>
    </location>
</feature>
<dbReference type="Pfam" id="PF07714">
    <property type="entry name" value="PK_Tyr_Ser-Thr"/>
    <property type="match status" value="1"/>
</dbReference>
<feature type="compositionally biased region" description="Low complexity" evidence="1">
    <location>
        <begin position="331"/>
        <end position="340"/>
    </location>
</feature>
<reference evidence="4" key="1">
    <citation type="journal article" date="2014" name="Proc. Natl. Acad. Sci. U.S.A.">
        <title>Extensive sampling of basidiomycete genomes demonstrates inadequacy of the white-rot/brown-rot paradigm for wood decay fungi.</title>
        <authorList>
            <person name="Riley R."/>
            <person name="Salamov A.A."/>
            <person name="Brown D.W."/>
            <person name="Nagy L.G."/>
            <person name="Floudas D."/>
            <person name="Held B.W."/>
            <person name="Levasseur A."/>
            <person name="Lombard V."/>
            <person name="Morin E."/>
            <person name="Otillar R."/>
            <person name="Lindquist E.A."/>
            <person name="Sun H."/>
            <person name="LaButti K.M."/>
            <person name="Schmutz J."/>
            <person name="Jabbour D."/>
            <person name="Luo H."/>
            <person name="Baker S.E."/>
            <person name="Pisabarro A.G."/>
            <person name="Walton J.D."/>
            <person name="Blanchette R.A."/>
            <person name="Henrissat B."/>
            <person name="Martin F."/>
            <person name="Cullen D."/>
            <person name="Hibbett D.S."/>
            <person name="Grigoriev I.V."/>
        </authorList>
    </citation>
    <scope>NUCLEOTIDE SEQUENCE [LARGE SCALE GENOMIC DNA]</scope>
    <source>
        <strain evidence="4">MUCL 33604</strain>
    </source>
</reference>
<organism evidence="3 4">
    <name type="scientific">Jaapia argillacea MUCL 33604</name>
    <dbReference type="NCBI Taxonomy" id="933084"/>
    <lineage>
        <taxon>Eukaryota</taxon>
        <taxon>Fungi</taxon>
        <taxon>Dikarya</taxon>
        <taxon>Basidiomycota</taxon>
        <taxon>Agaricomycotina</taxon>
        <taxon>Agaricomycetes</taxon>
        <taxon>Agaricomycetidae</taxon>
        <taxon>Jaapiales</taxon>
        <taxon>Jaapiaceae</taxon>
        <taxon>Jaapia</taxon>
    </lineage>
</organism>
<dbReference type="SUPFAM" id="SSF56112">
    <property type="entry name" value="Protein kinase-like (PK-like)"/>
    <property type="match status" value="1"/>
</dbReference>
<dbReference type="InterPro" id="IPR001245">
    <property type="entry name" value="Ser-Thr/Tyr_kinase_cat_dom"/>
</dbReference>
<accession>A0A067Q9S9</accession>
<keyword evidence="4" id="KW-1185">Reference proteome</keyword>
<dbReference type="GO" id="GO:0004674">
    <property type="term" value="F:protein serine/threonine kinase activity"/>
    <property type="evidence" value="ECO:0007669"/>
    <property type="project" value="TreeGrafter"/>
</dbReference>
<name>A0A067Q9S9_9AGAM</name>
<feature type="compositionally biased region" description="Low complexity" evidence="1">
    <location>
        <begin position="66"/>
        <end position="85"/>
    </location>
</feature>
<dbReference type="InterPro" id="IPR008271">
    <property type="entry name" value="Ser/Thr_kinase_AS"/>
</dbReference>
<dbReference type="PROSITE" id="PS00108">
    <property type="entry name" value="PROTEIN_KINASE_ST"/>
    <property type="match status" value="1"/>
</dbReference>
<dbReference type="GO" id="GO:0005524">
    <property type="term" value="F:ATP binding"/>
    <property type="evidence" value="ECO:0007669"/>
    <property type="project" value="InterPro"/>
</dbReference>
<sequence>MASWSNIFQAVTAGVLFLLGSSSLWIAYQQLLLQRESLNLQRRMIAMEDRVLRQDTRLSTPLGIQESSEGASNSPSEASGSGSVSDTPTLVSSLESNLSDHVDRDRKPRLSPLRGGTNFDLYKGWWTGPDYDESQMLAIKELRTLDRSANLASEWKSILPVTNKMRGFTHPNIAPFFGVCFDFGEPGITALVSVYCPNHDLEEYLPTNPGADKLQLVCQIASGLSYLHRRNFVHGDVKPTNILIDRHGQACLSDFGVVPLLQKFHEKFAQSTTSLLYWPKETQVDSGVVEISKESDVWSFGLTALKASFVLSGKDAFPASVPKDIPEDVTPEVTTPGTETQIDTPDDVNRSDPHMKALVGIADEDATPNRSYHSRVPNNIWSVLERCWEVIPSNRLESTKVALLLDLIAAHRWLSVQDIKEIVEGRAASSLGYQEIPSDKSSEPLPYACNWQVHPNCEATSGDLSACQEHELAHLSLGQKGRSDGQGSIVPLRRVTA</sequence>
<evidence type="ECO:0000256" key="1">
    <source>
        <dbReference type="SAM" id="MobiDB-lite"/>
    </source>
</evidence>
<protein>
    <recommendedName>
        <fullName evidence="2">Protein kinase domain-containing protein</fullName>
    </recommendedName>
</protein>
<dbReference type="InterPro" id="IPR051681">
    <property type="entry name" value="Ser/Thr_Kinases-Pseudokinases"/>
</dbReference>
<feature type="region of interest" description="Disordered" evidence="1">
    <location>
        <begin position="322"/>
        <end position="352"/>
    </location>
</feature>
<dbReference type="InParanoid" id="A0A067Q9S9"/>
<dbReference type="Gene3D" id="1.10.510.10">
    <property type="entry name" value="Transferase(Phosphotransferase) domain 1"/>
    <property type="match status" value="1"/>
</dbReference>
<evidence type="ECO:0000259" key="2">
    <source>
        <dbReference type="PROSITE" id="PS50011"/>
    </source>
</evidence>
<dbReference type="PROSITE" id="PS50011">
    <property type="entry name" value="PROTEIN_KINASE_DOM"/>
    <property type="match status" value="1"/>
</dbReference>
<proteinExistence type="predicted"/>
<dbReference type="HOGENOM" id="CLU_548674_0_0_1"/>
<dbReference type="STRING" id="933084.A0A067Q9S9"/>
<dbReference type="SMART" id="SM00220">
    <property type="entry name" value="S_TKc"/>
    <property type="match status" value="1"/>
</dbReference>
<dbReference type="InterPro" id="IPR000719">
    <property type="entry name" value="Prot_kinase_dom"/>
</dbReference>
<evidence type="ECO:0000313" key="3">
    <source>
        <dbReference type="EMBL" id="KDQ59336.1"/>
    </source>
</evidence>
<dbReference type="AlphaFoldDB" id="A0A067Q9S9"/>
<dbReference type="PANTHER" id="PTHR44329">
    <property type="entry name" value="SERINE/THREONINE-PROTEIN KINASE TNNI3K-RELATED"/>
    <property type="match status" value="1"/>
</dbReference>
<dbReference type="EMBL" id="KL197716">
    <property type="protein sequence ID" value="KDQ59336.1"/>
    <property type="molecule type" value="Genomic_DNA"/>
</dbReference>